<dbReference type="AlphaFoldDB" id="A0AAE0EHC7"/>
<evidence type="ECO:0000313" key="3">
    <source>
        <dbReference type="Proteomes" id="UP001281410"/>
    </source>
</evidence>
<dbReference type="Pfam" id="PF03478">
    <property type="entry name" value="Beta-prop_KIB1-4"/>
    <property type="match status" value="1"/>
</dbReference>
<proteinExistence type="predicted"/>
<dbReference type="InterPro" id="IPR005174">
    <property type="entry name" value="KIB1-4_b-propeller"/>
</dbReference>
<protein>
    <recommendedName>
        <fullName evidence="1">KIB1-4 beta-propeller domain-containing protein</fullName>
    </recommendedName>
</protein>
<dbReference type="Proteomes" id="UP001281410">
    <property type="component" value="Unassembled WGS sequence"/>
</dbReference>
<dbReference type="PANTHER" id="PTHR34708">
    <property type="entry name" value="OS07G0440000 PROTEIN"/>
    <property type="match status" value="1"/>
</dbReference>
<sequence>MANWEKLNHELLVEIADRIISLPDYVSFGGVCTSFRSAAPAREKIPIPLLMLQPRKDDHICKDTHIHGERGELSYIKAGDDTWTPINTWCGRYQDITYYKGHFYTVNCLGMVMTLSIRRDDPSEAEQVAEFPPSIEEYSRICRIIVDGCTVR</sequence>
<organism evidence="2 3">
    <name type="scientific">Dipteronia sinensis</name>
    <dbReference type="NCBI Taxonomy" id="43782"/>
    <lineage>
        <taxon>Eukaryota</taxon>
        <taxon>Viridiplantae</taxon>
        <taxon>Streptophyta</taxon>
        <taxon>Embryophyta</taxon>
        <taxon>Tracheophyta</taxon>
        <taxon>Spermatophyta</taxon>
        <taxon>Magnoliopsida</taxon>
        <taxon>eudicotyledons</taxon>
        <taxon>Gunneridae</taxon>
        <taxon>Pentapetalae</taxon>
        <taxon>rosids</taxon>
        <taxon>malvids</taxon>
        <taxon>Sapindales</taxon>
        <taxon>Sapindaceae</taxon>
        <taxon>Hippocastanoideae</taxon>
        <taxon>Acereae</taxon>
        <taxon>Dipteronia</taxon>
    </lineage>
</organism>
<comment type="caution">
    <text evidence="2">The sequence shown here is derived from an EMBL/GenBank/DDBJ whole genome shotgun (WGS) entry which is preliminary data.</text>
</comment>
<dbReference type="PANTHER" id="PTHR34708:SF4">
    <property type="entry name" value="DUF295 DOMAIN-CONTAINING PROTEIN"/>
    <property type="match status" value="1"/>
</dbReference>
<evidence type="ECO:0000313" key="2">
    <source>
        <dbReference type="EMBL" id="KAK3228114.1"/>
    </source>
</evidence>
<accession>A0AAE0EHC7</accession>
<name>A0AAE0EHC7_9ROSI</name>
<feature type="domain" description="KIB1-4 beta-propeller" evidence="1">
    <location>
        <begin position="20"/>
        <end position="138"/>
    </location>
</feature>
<keyword evidence="3" id="KW-1185">Reference proteome</keyword>
<reference evidence="2" key="1">
    <citation type="journal article" date="2023" name="Plant J.">
        <title>Genome sequences and population genomics provide insights into the demographic history, inbreeding, and mutation load of two 'living fossil' tree species of Dipteronia.</title>
        <authorList>
            <person name="Feng Y."/>
            <person name="Comes H.P."/>
            <person name="Chen J."/>
            <person name="Zhu S."/>
            <person name="Lu R."/>
            <person name="Zhang X."/>
            <person name="Li P."/>
            <person name="Qiu J."/>
            <person name="Olsen K.M."/>
            <person name="Qiu Y."/>
        </authorList>
    </citation>
    <scope>NUCLEOTIDE SEQUENCE</scope>
    <source>
        <strain evidence="2">NBL</strain>
    </source>
</reference>
<dbReference type="EMBL" id="JANJYJ010000002">
    <property type="protein sequence ID" value="KAK3228114.1"/>
    <property type="molecule type" value="Genomic_DNA"/>
</dbReference>
<evidence type="ECO:0000259" key="1">
    <source>
        <dbReference type="Pfam" id="PF03478"/>
    </source>
</evidence>
<gene>
    <name evidence="2" type="ORF">Dsin_007976</name>
</gene>